<proteinExistence type="inferred from homology"/>
<sequence length="205" mass="22688">MTMTATHRPPRGPVTFFGQVVRGISRVCGVLSATMIVASVIITCQLIFVRFVLNQSTIWQTEAVTYLMIGATLIGLPYVQLLRGHVNVELVPLLLAPRYRRILIGITTLLTLLIALLMLFYGYELFSFAWQRNWRSDTVWGVKLWIPYIALPVGFALYSLQLLADIVSPAPPPLEEPTLTGVVDPVAPERPDAGEKAALSRPASE</sequence>
<feature type="transmembrane region" description="Helical" evidence="9">
    <location>
        <begin position="144"/>
        <end position="164"/>
    </location>
</feature>
<keyword evidence="3" id="KW-1003">Cell membrane</keyword>
<evidence type="ECO:0000256" key="5">
    <source>
        <dbReference type="ARBA" id="ARBA00022692"/>
    </source>
</evidence>
<evidence type="ECO:0000256" key="1">
    <source>
        <dbReference type="ARBA" id="ARBA00004429"/>
    </source>
</evidence>
<keyword evidence="7 9" id="KW-0472">Membrane</keyword>
<keyword evidence="5 9" id="KW-0812">Transmembrane</keyword>
<evidence type="ECO:0000313" key="13">
    <source>
        <dbReference type="Proteomes" id="UP000249590"/>
    </source>
</evidence>
<dbReference type="Pfam" id="PF04290">
    <property type="entry name" value="DctQ"/>
    <property type="match status" value="1"/>
</dbReference>
<gene>
    <name evidence="12" type="ORF">DLJ53_02285</name>
</gene>
<dbReference type="OrthoDB" id="7159137at2"/>
<reference evidence="12 13" key="1">
    <citation type="submission" date="2018-05" db="EMBL/GenBank/DDBJ databases">
        <title>Acuticoccus sediminis sp. nov., isolated from deep-sea sediment of Indian Ocean.</title>
        <authorList>
            <person name="Liu X."/>
            <person name="Lai Q."/>
            <person name="Du Y."/>
            <person name="Sun F."/>
            <person name="Zhang X."/>
            <person name="Wang S."/>
            <person name="Shao Z."/>
        </authorList>
    </citation>
    <scope>NUCLEOTIDE SEQUENCE [LARGE SCALE GENOMIC DNA]</scope>
    <source>
        <strain evidence="12 13">PTG4-2</strain>
    </source>
</reference>
<feature type="transmembrane region" description="Helical" evidence="9">
    <location>
        <begin position="102"/>
        <end position="123"/>
    </location>
</feature>
<comment type="subcellular location">
    <subcellularLocation>
        <location evidence="1 9">Cell inner membrane</location>
        <topology evidence="1 9">Multi-pass membrane protein</topology>
    </subcellularLocation>
</comment>
<evidence type="ECO:0000256" key="8">
    <source>
        <dbReference type="ARBA" id="ARBA00038436"/>
    </source>
</evidence>
<evidence type="ECO:0000313" key="12">
    <source>
        <dbReference type="EMBL" id="RAI03367.1"/>
    </source>
</evidence>
<protein>
    <recommendedName>
        <fullName evidence="9">TRAP transporter small permease protein</fullName>
    </recommendedName>
</protein>
<evidence type="ECO:0000256" key="6">
    <source>
        <dbReference type="ARBA" id="ARBA00022989"/>
    </source>
</evidence>
<keyword evidence="2 9" id="KW-0813">Transport</keyword>
<keyword evidence="13" id="KW-1185">Reference proteome</keyword>
<organism evidence="12 13">
    <name type="scientific">Acuticoccus sediminis</name>
    <dbReference type="NCBI Taxonomy" id="2184697"/>
    <lineage>
        <taxon>Bacteria</taxon>
        <taxon>Pseudomonadati</taxon>
        <taxon>Pseudomonadota</taxon>
        <taxon>Alphaproteobacteria</taxon>
        <taxon>Hyphomicrobiales</taxon>
        <taxon>Amorphaceae</taxon>
        <taxon>Acuticoccus</taxon>
    </lineage>
</organism>
<dbReference type="InterPro" id="IPR007387">
    <property type="entry name" value="TRAP_DctQ"/>
</dbReference>
<comment type="subunit">
    <text evidence="9">The complex comprises the extracytoplasmic solute receptor protein and the two transmembrane proteins.</text>
</comment>
<dbReference type="PANTHER" id="PTHR35011:SF10">
    <property type="entry name" value="TRAP TRANSPORTER SMALL PERMEASE PROTEIN"/>
    <property type="match status" value="1"/>
</dbReference>
<dbReference type="GO" id="GO:0015740">
    <property type="term" value="P:C4-dicarboxylate transport"/>
    <property type="evidence" value="ECO:0007669"/>
    <property type="project" value="TreeGrafter"/>
</dbReference>
<evidence type="ECO:0000256" key="9">
    <source>
        <dbReference type="RuleBase" id="RU369079"/>
    </source>
</evidence>
<dbReference type="GO" id="GO:0005886">
    <property type="term" value="C:plasma membrane"/>
    <property type="evidence" value="ECO:0007669"/>
    <property type="project" value="UniProtKB-SubCell"/>
</dbReference>
<evidence type="ECO:0000256" key="10">
    <source>
        <dbReference type="SAM" id="MobiDB-lite"/>
    </source>
</evidence>
<name>A0A8B2NT18_9HYPH</name>
<keyword evidence="6 9" id="KW-1133">Transmembrane helix</keyword>
<evidence type="ECO:0000259" key="11">
    <source>
        <dbReference type="Pfam" id="PF04290"/>
    </source>
</evidence>
<dbReference type="GO" id="GO:0022857">
    <property type="term" value="F:transmembrane transporter activity"/>
    <property type="evidence" value="ECO:0007669"/>
    <property type="project" value="UniProtKB-UniRule"/>
</dbReference>
<feature type="domain" description="Tripartite ATP-independent periplasmic transporters DctQ component" evidence="11">
    <location>
        <begin position="40"/>
        <end position="168"/>
    </location>
</feature>
<dbReference type="AlphaFoldDB" id="A0A8B2NT18"/>
<comment type="caution">
    <text evidence="12">The sequence shown here is derived from an EMBL/GenBank/DDBJ whole genome shotgun (WGS) entry which is preliminary data.</text>
</comment>
<comment type="similarity">
    <text evidence="8 9">Belongs to the TRAP transporter small permease family.</text>
</comment>
<keyword evidence="4 9" id="KW-0997">Cell inner membrane</keyword>
<dbReference type="Proteomes" id="UP000249590">
    <property type="component" value="Unassembled WGS sequence"/>
</dbReference>
<evidence type="ECO:0000256" key="7">
    <source>
        <dbReference type="ARBA" id="ARBA00023136"/>
    </source>
</evidence>
<comment type="function">
    <text evidence="9">Part of the tripartite ATP-independent periplasmic (TRAP) transport system.</text>
</comment>
<dbReference type="InterPro" id="IPR055348">
    <property type="entry name" value="DctQ"/>
</dbReference>
<feature type="transmembrane region" description="Helical" evidence="9">
    <location>
        <begin position="64"/>
        <end position="82"/>
    </location>
</feature>
<evidence type="ECO:0000256" key="2">
    <source>
        <dbReference type="ARBA" id="ARBA00022448"/>
    </source>
</evidence>
<dbReference type="EMBL" id="QHHQ01000001">
    <property type="protein sequence ID" value="RAI03367.1"/>
    <property type="molecule type" value="Genomic_DNA"/>
</dbReference>
<evidence type="ECO:0000256" key="3">
    <source>
        <dbReference type="ARBA" id="ARBA00022475"/>
    </source>
</evidence>
<evidence type="ECO:0000256" key="4">
    <source>
        <dbReference type="ARBA" id="ARBA00022519"/>
    </source>
</evidence>
<feature type="transmembrane region" description="Helical" evidence="9">
    <location>
        <begin position="30"/>
        <end position="52"/>
    </location>
</feature>
<dbReference type="PANTHER" id="PTHR35011">
    <property type="entry name" value="2,3-DIKETO-L-GULONATE TRAP TRANSPORTER SMALL PERMEASE PROTEIN YIAM"/>
    <property type="match status" value="1"/>
</dbReference>
<accession>A0A8B2NT18</accession>
<feature type="region of interest" description="Disordered" evidence="10">
    <location>
        <begin position="177"/>
        <end position="205"/>
    </location>
</feature>